<dbReference type="InterPro" id="IPR038063">
    <property type="entry name" value="Transpep_catalytic_dom"/>
</dbReference>
<dbReference type="CDD" id="cd16913">
    <property type="entry name" value="YkuD_like"/>
    <property type="match status" value="1"/>
</dbReference>
<proteinExistence type="inferred from homology"/>
<name>A0A2T4N034_AERVE</name>
<dbReference type="GO" id="GO:0009252">
    <property type="term" value="P:peptidoglycan biosynthetic process"/>
    <property type="evidence" value="ECO:0007669"/>
    <property type="project" value="UniProtKB-UniPathway"/>
</dbReference>
<accession>A0A2T4N034</accession>
<dbReference type="PANTHER" id="PTHR36699">
    <property type="entry name" value="LD-TRANSPEPTIDASE"/>
    <property type="match status" value="1"/>
</dbReference>
<feature type="active site" description="Proton donor/acceptor" evidence="7">
    <location>
        <position position="121"/>
    </location>
</feature>
<sequence>MKAAALLLSALFLNTALASPSTKTDPGIKADYVLIKKSSRVMFLLKNSRVIKSYRVSLGKRPVGRKIYQGDHRTPEGKYKIEYFNPNSNFYYSLKISYPNELDKMIAQKLNVKTGGDIFIHGLPNKFPDPDSFRGRDWTKGCVALTNKEIKEVVSLVPVGTTVQIIP</sequence>
<dbReference type="PANTHER" id="PTHR36699:SF1">
    <property type="entry name" value="L,D-TRANSPEPTIDASE YAFK-RELATED"/>
    <property type="match status" value="1"/>
</dbReference>
<dbReference type="AlphaFoldDB" id="A0A2T4N034"/>
<evidence type="ECO:0000256" key="6">
    <source>
        <dbReference type="ARBA" id="ARBA00023316"/>
    </source>
</evidence>
<gene>
    <name evidence="10" type="ORF">DAA48_15885</name>
</gene>
<evidence type="ECO:0000259" key="9">
    <source>
        <dbReference type="PROSITE" id="PS52029"/>
    </source>
</evidence>
<feature type="signal peptide" evidence="8">
    <location>
        <begin position="1"/>
        <end position="18"/>
    </location>
</feature>
<feature type="domain" description="L,D-TPase catalytic" evidence="9">
    <location>
        <begin position="31"/>
        <end position="166"/>
    </location>
</feature>
<evidence type="ECO:0000313" key="11">
    <source>
        <dbReference type="Proteomes" id="UP000241986"/>
    </source>
</evidence>
<dbReference type="Gene3D" id="2.40.440.10">
    <property type="entry name" value="L,D-transpeptidase catalytic domain-like"/>
    <property type="match status" value="1"/>
</dbReference>
<dbReference type="Pfam" id="PF03734">
    <property type="entry name" value="YkuD"/>
    <property type="match status" value="1"/>
</dbReference>
<evidence type="ECO:0000256" key="2">
    <source>
        <dbReference type="ARBA" id="ARBA00005992"/>
    </source>
</evidence>
<comment type="pathway">
    <text evidence="1 7">Cell wall biogenesis; peptidoglycan biosynthesis.</text>
</comment>
<feature type="chain" id="PRO_5015424762" description="L,D-TPase catalytic domain-containing protein" evidence="8">
    <location>
        <begin position="19"/>
        <end position="167"/>
    </location>
</feature>
<protein>
    <recommendedName>
        <fullName evidence="9">L,D-TPase catalytic domain-containing protein</fullName>
    </recommendedName>
</protein>
<evidence type="ECO:0000256" key="4">
    <source>
        <dbReference type="ARBA" id="ARBA00022960"/>
    </source>
</evidence>
<keyword evidence="3" id="KW-0808">Transferase</keyword>
<dbReference type="PROSITE" id="PS52029">
    <property type="entry name" value="LD_TPASE"/>
    <property type="match status" value="1"/>
</dbReference>
<keyword evidence="6 7" id="KW-0961">Cell wall biogenesis/degradation</keyword>
<evidence type="ECO:0000256" key="8">
    <source>
        <dbReference type="SAM" id="SignalP"/>
    </source>
</evidence>
<feature type="active site" description="Nucleophile" evidence="7">
    <location>
        <position position="142"/>
    </location>
</feature>
<reference evidence="10 11" key="1">
    <citation type="submission" date="2018-03" db="EMBL/GenBank/DDBJ databases">
        <title>Aeromonas veronii whole genome sequencing and analysis.</title>
        <authorList>
            <person name="Xie H."/>
            <person name="Liu T."/>
            <person name="Wang K."/>
        </authorList>
    </citation>
    <scope>NUCLEOTIDE SEQUENCE [LARGE SCALE GENOMIC DNA]</scope>
    <source>
        <strain evidence="10 11">XH.VA.1</strain>
    </source>
</reference>
<dbReference type="GO" id="GO:0016740">
    <property type="term" value="F:transferase activity"/>
    <property type="evidence" value="ECO:0007669"/>
    <property type="project" value="UniProtKB-KW"/>
</dbReference>
<dbReference type="SUPFAM" id="SSF141523">
    <property type="entry name" value="L,D-transpeptidase catalytic domain-like"/>
    <property type="match status" value="1"/>
</dbReference>
<evidence type="ECO:0000256" key="3">
    <source>
        <dbReference type="ARBA" id="ARBA00022679"/>
    </source>
</evidence>
<keyword evidence="8" id="KW-0732">Signal</keyword>
<evidence type="ECO:0000256" key="7">
    <source>
        <dbReference type="PROSITE-ProRule" id="PRU01373"/>
    </source>
</evidence>
<evidence type="ECO:0000256" key="1">
    <source>
        <dbReference type="ARBA" id="ARBA00004752"/>
    </source>
</evidence>
<evidence type="ECO:0000313" key="10">
    <source>
        <dbReference type="EMBL" id="PTH80174.1"/>
    </source>
</evidence>
<dbReference type="GO" id="GO:0071555">
    <property type="term" value="P:cell wall organization"/>
    <property type="evidence" value="ECO:0007669"/>
    <property type="project" value="UniProtKB-UniRule"/>
</dbReference>
<evidence type="ECO:0000256" key="5">
    <source>
        <dbReference type="ARBA" id="ARBA00022984"/>
    </source>
</evidence>
<dbReference type="GO" id="GO:0004180">
    <property type="term" value="F:carboxypeptidase activity"/>
    <property type="evidence" value="ECO:0007669"/>
    <property type="project" value="UniProtKB-ARBA"/>
</dbReference>
<keyword evidence="4 7" id="KW-0133">Cell shape</keyword>
<comment type="caution">
    <text evidence="10">The sequence shown here is derived from an EMBL/GenBank/DDBJ whole genome shotgun (WGS) entry which is preliminary data.</text>
</comment>
<dbReference type="InterPro" id="IPR005490">
    <property type="entry name" value="LD_TPept_cat_dom"/>
</dbReference>
<dbReference type="UniPathway" id="UPA00219"/>
<dbReference type="GO" id="GO:0008360">
    <property type="term" value="P:regulation of cell shape"/>
    <property type="evidence" value="ECO:0007669"/>
    <property type="project" value="UniProtKB-UniRule"/>
</dbReference>
<dbReference type="EMBL" id="PZKL01000037">
    <property type="protein sequence ID" value="PTH80174.1"/>
    <property type="molecule type" value="Genomic_DNA"/>
</dbReference>
<comment type="similarity">
    <text evidence="2">Belongs to the YkuD family.</text>
</comment>
<keyword evidence="5 7" id="KW-0573">Peptidoglycan synthesis</keyword>
<organism evidence="10 11">
    <name type="scientific">Aeromonas veronii</name>
    <dbReference type="NCBI Taxonomy" id="654"/>
    <lineage>
        <taxon>Bacteria</taxon>
        <taxon>Pseudomonadati</taxon>
        <taxon>Pseudomonadota</taxon>
        <taxon>Gammaproteobacteria</taxon>
        <taxon>Aeromonadales</taxon>
        <taxon>Aeromonadaceae</taxon>
        <taxon>Aeromonas</taxon>
    </lineage>
</organism>
<dbReference type="Proteomes" id="UP000241986">
    <property type="component" value="Unassembled WGS sequence"/>
</dbReference>